<comment type="caution">
    <text evidence="6">The sequence shown here is derived from an EMBL/GenBank/DDBJ whole genome shotgun (WGS) entry which is preliminary data.</text>
</comment>
<comment type="similarity">
    <text evidence="5">Belongs to the KdsB family.</text>
</comment>
<dbReference type="OrthoDB" id="9815559at2"/>
<keyword evidence="2 5" id="KW-0808">Transferase</keyword>
<evidence type="ECO:0000256" key="4">
    <source>
        <dbReference type="ARBA" id="ARBA00022985"/>
    </source>
</evidence>
<dbReference type="PANTHER" id="PTHR42866:SF2">
    <property type="entry name" value="3-DEOXY-MANNO-OCTULOSONATE CYTIDYLYLTRANSFERASE, MITOCHONDRIAL"/>
    <property type="match status" value="1"/>
</dbReference>
<evidence type="ECO:0000256" key="2">
    <source>
        <dbReference type="ARBA" id="ARBA00022679"/>
    </source>
</evidence>
<dbReference type="InterPro" id="IPR003329">
    <property type="entry name" value="Cytidylyl_trans"/>
</dbReference>
<keyword evidence="4 5" id="KW-0448">Lipopolysaccharide biosynthesis</keyword>
<name>A0A5C5WA03_9BACT</name>
<dbReference type="SUPFAM" id="SSF53448">
    <property type="entry name" value="Nucleotide-diphospho-sugar transferases"/>
    <property type="match status" value="1"/>
</dbReference>
<dbReference type="NCBIfam" id="TIGR00466">
    <property type="entry name" value="kdsB"/>
    <property type="match status" value="1"/>
</dbReference>
<dbReference type="GO" id="GO:0033468">
    <property type="term" value="P:CMP-keto-3-deoxy-D-manno-octulosonic acid biosynthetic process"/>
    <property type="evidence" value="ECO:0007669"/>
    <property type="project" value="UniProtKB-UniRule"/>
</dbReference>
<protein>
    <recommendedName>
        <fullName evidence="5">3-deoxy-manno-octulosonate cytidylyltransferase</fullName>
        <ecNumber evidence="5">2.7.7.38</ecNumber>
    </recommendedName>
    <alternativeName>
        <fullName evidence="5">CMP-2-keto-3-deoxyoctulosonic acid synthase</fullName>
        <shortName evidence="5">CKS</shortName>
        <shortName evidence="5">CMP-KDO synthase</shortName>
    </alternativeName>
</protein>
<evidence type="ECO:0000256" key="5">
    <source>
        <dbReference type="HAMAP-Rule" id="MF_00057"/>
    </source>
</evidence>
<dbReference type="GO" id="GO:0009103">
    <property type="term" value="P:lipopolysaccharide biosynthetic process"/>
    <property type="evidence" value="ECO:0007669"/>
    <property type="project" value="UniProtKB-UniRule"/>
</dbReference>
<dbReference type="UniPathway" id="UPA00358">
    <property type="reaction ID" value="UER00476"/>
</dbReference>
<dbReference type="Proteomes" id="UP000318995">
    <property type="component" value="Unassembled WGS sequence"/>
</dbReference>
<accession>A0A5C5WA03</accession>
<dbReference type="FunFam" id="3.90.550.10:FF:000011">
    <property type="entry name" value="3-deoxy-manno-octulosonate cytidylyltransferase"/>
    <property type="match status" value="1"/>
</dbReference>
<dbReference type="InterPro" id="IPR029044">
    <property type="entry name" value="Nucleotide-diphossugar_trans"/>
</dbReference>
<comment type="function">
    <text evidence="5">Activates KDO (a required 8-carbon sugar) for incorporation into bacterial lipopolysaccharide in Gram-negative bacteria.</text>
</comment>
<evidence type="ECO:0000256" key="3">
    <source>
        <dbReference type="ARBA" id="ARBA00022695"/>
    </source>
</evidence>
<keyword evidence="5" id="KW-0963">Cytoplasm</keyword>
<organism evidence="6 7">
    <name type="scientific">Botrimarina hoheduenensis</name>
    <dbReference type="NCBI Taxonomy" id="2528000"/>
    <lineage>
        <taxon>Bacteria</taxon>
        <taxon>Pseudomonadati</taxon>
        <taxon>Planctomycetota</taxon>
        <taxon>Planctomycetia</taxon>
        <taxon>Pirellulales</taxon>
        <taxon>Lacipirellulaceae</taxon>
        <taxon>Botrimarina</taxon>
    </lineage>
</organism>
<dbReference type="HAMAP" id="MF_00057">
    <property type="entry name" value="KdsB"/>
    <property type="match status" value="1"/>
</dbReference>
<evidence type="ECO:0000313" key="7">
    <source>
        <dbReference type="Proteomes" id="UP000318995"/>
    </source>
</evidence>
<evidence type="ECO:0000256" key="1">
    <source>
        <dbReference type="ARBA" id="ARBA00004370"/>
    </source>
</evidence>
<dbReference type="InterPro" id="IPR004528">
    <property type="entry name" value="KdsB"/>
</dbReference>
<dbReference type="GO" id="GO:0008690">
    <property type="term" value="F:3-deoxy-manno-octulosonate cytidylyltransferase activity"/>
    <property type="evidence" value="ECO:0007669"/>
    <property type="project" value="UniProtKB-UniRule"/>
</dbReference>
<dbReference type="NCBIfam" id="NF003950">
    <property type="entry name" value="PRK05450.1-3"/>
    <property type="match status" value="1"/>
</dbReference>
<gene>
    <name evidence="6" type="primary">kpsU</name>
    <name evidence="5" type="synonym">kdsB</name>
    <name evidence="6" type="ORF">Pla111_10940</name>
</gene>
<comment type="subcellular location">
    <subcellularLocation>
        <location evidence="5">Cytoplasm</location>
    </subcellularLocation>
    <subcellularLocation>
        <location evidence="1">Membrane</location>
    </subcellularLocation>
</comment>
<dbReference type="GO" id="GO:0005829">
    <property type="term" value="C:cytosol"/>
    <property type="evidence" value="ECO:0007669"/>
    <property type="project" value="TreeGrafter"/>
</dbReference>
<dbReference type="EMBL" id="SJPH01000002">
    <property type="protein sequence ID" value="TWT47480.1"/>
    <property type="molecule type" value="Genomic_DNA"/>
</dbReference>
<keyword evidence="7" id="KW-1185">Reference proteome</keyword>
<keyword evidence="3 5" id="KW-0548">Nucleotidyltransferase</keyword>
<dbReference type="Gene3D" id="3.90.550.10">
    <property type="entry name" value="Spore Coat Polysaccharide Biosynthesis Protein SpsA, Chain A"/>
    <property type="match status" value="1"/>
</dbReference>
<dbReference type="CDD" id="cd02517">
    <property type="entry name" value="CMP-KDO-Synthetase"/>
    <property type="match status" value="1"/>
</dbReference>
<proteinExistence type="inferred from homology"/>
<dbReference type="GO" id="GO:0016020">
    <property type="term" value="C:membrane"/>
    <property type="evidence" value="ECO:0007669"/>
    <property type="project" value="UniProtKB-SubCell"/>
</dbReference>
<dbReference type="NCBIfam" id="NF003952">
    <property type="entry name" value="PRK05450.1-5"/>
    <property type="match status" value="1"/>
</dbReference>
<evidence type="ECO:0000313" key="6">
    <source>
        <dbReference type="EMBL" id="TWT47480.1"/>
    </source>
</evidence>
<sequence>MDALHGSLVSRLPLPRVAIVIPARMHSTRLAGKMLLRETGKSLIQHTHEAAMRSERADAVIVATDHEAIAAEVTRFGGRVILTSPDHPSGADRVAEVARQLPQYEVFVNLQGDEPEIEPACLDQVVAVLTQDTSTPMATLATPLLDQERLQDQSNVKVVFDASGRALYFSRSPIPFVRDPEALSAALSIDSPRFFHHLGIYAYRRDFLLQMAQLPPSPLEQTEKLEQLRVLEAGQIIRVGVTTHAAAGIDTPADYAAFVRRQARVQAA</sequence>
<reference evidence="6 7" key="1">
    <citation type="submission" date="2019-02" db="EMBL/GenBank/DDBJ databases">
        <title>Deep-cultivation of Planctomycetes and their phenomic and genomic characterization uncovers novel biology.</title>
        <authorList>
            <person name="Wiegand S."/>
            <person name="Jogler M."/>
            <person name="Boedeker C."/>
            <person name="Pinto D."/>
            <person name="Vollmers J."/>
            <person name="Rivas-Marin E."/>
            <person name="Kohn T."/>
            <person name="Peeters S.H."/>
            <person name="Heuer A."/>
            <person name="Rast P."/>
            <person name="Oberbeckmann S."/>
            <person name="Bunk B."/>
            <person name="Jeske O."/>
            <person name="Meyerdierks A."/>
            <person name="Storesund J.E."/>
            <person name="Kallscheuer N."/>
            <person name="Luecker S."/>
            <person name="Lage O.M."/>
            <person name="Pohl T."/>
            <person name="Merkel B.J."/>
            <person name="Hornburger P."/>
            <person name="Mueller R.-W."/>
            <person name="Bruemmer F."/>
            <person name="Labrenz M."/>
            <person name="Spormann A.M."/>
            <person name="Op Den Camp H."/>
            <person name="Overmann J."/>
            <person name="Amann R."/>
            <person name="Jetten M.S.M."/>
            <person name="Mascher T."/>
            <person name="Medema M.H."/>
            <person name="Devos D.P."/>
            <person name="Kaster A.-K."/>
            <person name="Ovreas L."/>
            <person name="Rohde M."/>
            <person name="Galperin M.Y."/>
            <person name="Jogler C."/>
        </authorList>
    </citation>
    <scope>NUCLEOTIDE SEQUENCE [LARGE SCALE GENOMIC DNA]</scope>
    <source>
        <strain evidence="6 7">Pla111</strain>
    </source>
</reference>
<dbReference type="Pfam" id="PF02348">
    <property type="entry name" value="CTP_transf_3"/>
    <property type="match status" value="1"/>
</dbReference>
<comment type="pathway">
    <text evidence="5">Nucleotide-sugar biosynthesis; CMP-3-deoxy-D-manno-octulosonate biosynthesis; CMP-3-deoxy-D-manno-octulosonate from 3-deoxy-D-manno-octulosonate and CTP: step 1/1.</text>
</comment>
<dbReference type="RefSeq" id="WP_146572133.1">
    <property type="nucleotide sequence ID" value="NZ_SJPH01000002.1"/>
</dbReference>
<comment type="catalytic activity">
    <reaction evidence="5">
        <text>3-deoxy-alpha-D-manno-oct-2-ulosonate + CTP = CMP-3-deoxy-beta-D-manno-octulosonate + diphosphate</text>
        <dbReference type="Rhea" id="RHEA:23448"/>
        <dbReference type="ChEBI" id="CHEBI:33019"/>
        <dbReference type="ChEBI" id="CHEBI:37563"/>
        <dbReference type="ChEBI" id="CHEBI:85986"/>
        <dbReference type="ChEBI" id="CHEBI:85987"/>
        <dbReference type="EC" id="2.7.7.38"/>
    </reaction>
</comment>
<dbReference type="PANTHER" id="PTHR42866">
    <property type="entry name" value="3-DEOXY-MANNO-OCTULOSONATE CYTIDYLYLTRANSFERASE"/>
    <property type="match status" value="1"/>
</dbReference>
<dbReference type="AlphaFoldDB" id="A0A5C5WA03"/>
<dbReference type="EC" id="2.7.7.38" evidence="5"/>